<dbReference type="Proteomes" id="UP001163846">
    <property type="component" value="Unassembled WGS sequence"/>
</dbReference>
<feature type="compositionally biased region" description="Basic and acidic residues" evidence="1">
    <location>
        <begin position="68"/>
        <end position="101"/>
    </location>
</feature>
<feature type="domain" description="PIN" evidence="2">
    <location>
        <begin position="105"/>
        <end position="183"/>
    </location>
</feature>
<feature type="region of interest" description="Disordered" evidence="1">
    <location>
        <begin position="266"/>
        <end position="291"/>
    </location>
</feature>
<feature type="region of interest" description="Disordered" evidence="1">
    <location>
        <begin position="27"/>
        <end position="101"/>
    </location>
</feature>
<protein>
    <recommendedName>
        <fullName evidence="2">PIN domain-containing protein</fullName>
    </recommendedName>
</protein>
<comment type="caution">
    <text evidence="3">The sequence shown here is derived from an EMBL/GenBank/DDBJ whole genome shotgun (WGS) entry which is preliminary data.</text>
</comment>
<accession>A0AA38NZD4</accession>
<dbReference type="Gene3D" id="3.40.50.1010">
    <property type="entry name" value="5'-nuclease"/>
    <property type="match status" value="1"/>
</dbReference>
<feature type="region of interest" description="Disordered" evidence="1">
    <location>
        <begin position="305"/>
        <end position="362"/>
    </location>
</feature>
<reference evidence="3" key="1">
    <citation type="submission" date="2022-08" db="EMBL/GenBank/DDBJ databases">
        <authorList>
            <consortium name="DOE Joint Genome Institute"/>
            <person name="Min B."/>
            <person name="Riley R."/>
            <person name="Sierra-Patev S."/>
            <person name="Naranjo-Ortiz M."/>
            <person name="Looney B."/>
            <person name="Konkel Z."/>
            <person name="Slot J.C."/>
            <person name="Sakamoto Y."/>
            <person name="Steenwyk J.L."/>
            <person name="Rokas A."/>
            <person name="Carro J."/>
            <person name="Camarero S."/>
            <person name="Ferreira P."/>
            <person name="Molpeceres G."/>
            <person name="Ruiz-Duenas F.J."/>
            <person name="Serrano A."/>
            <person name="Henrissat B."/>
            <person name="Drula E."/>
            <person name="Hughes K.W."/>
            <person name="Mata J.L."/>
            <person name="Ishikawa N.K."/>
            <person name="Vargas-Isla R."/>
            <person name="Ushijima S."/>
            <person name="Smith C.A."/>
            <person name="Ahrendt S."/>
            <person name="Andreopoulos W."/>
            <person name="He G."/>
            <person name="Labutti K."/>
            <person name="Lipzen A."/>
            <person name="Ng V."/>
            <person name="Sandor L."/>
            <person name="Barry K."/>
            <person name="Martinez A.T."/>
            <person name="Xiao Y."/>
            <person name="Gibbons J.G."/>
            <person name="Terashima K."/>
            <person name="Hibbett D.S."/>
            <person name="Grigoriev I.V."/>
        </authorList>
    </citation>
    <scope>NUCLEOTIDE SEQUENCE</scope>
    <source>
        <strain evidence="3">TFB9207</strain>
    </source>
</reference>
<dbReference type="Pfam" id="PF13638">
    <property type="entry name" value="PIN_4"/>
    <property type="match status" value="1"/>
</dbReference>
<dbReference type="AlphaFoldDB" id="A0AA38NZD4"/>
<name>A0AA38NZD4_9AGAR</name>
<dbReference type="InterPro" id="IPR002716">
    <property type="entry name" value="PIN_dom"/>
</dbReference>
<evidence type="ECO:0000259" key="2">
    <source>
        <dbReference type="Pfam" id="PF13638"/>
    </source>
</evidence>
<organism evidence="3 4">
    <name type="scientific">Lentinula raphanica</name>
    <dbReference type="NCBI Taxonomy" id="153919"/>
    <lineage>
        <taxon>Eukaryota</taxon>
        <taxon>Fungi</taxon>
        <taxon>Dikarya</taxon>
        <taxon>Basidiomycota</taxon>
        <taxon>Agaricomycotina</taxon>
        <taxon>Agaricomycetes</taxon>
        <taxon>Agaricomycetidae</taxon>
        <taxon>Agaricales</taxon>
        <taxon>Marasmiineae</taxon>
        <taxon>Omphalotaceae</taxon>
        <taxon>Lentinula</taxon>
    </lineage>
</organism>
<proteinExistence type="predicted"/>
<evidence type="ECO:0000256" key="1">
    <source>
        <dbReference type="SAM" id="MobiDB-lite"/>
    </source>
</evidence>
<feature type="compositionally biased region" description="Polar residues" evidence="1">
    <location>
        <begin position="47"/>
        <end position="60"/>
    </location>
</feature>
<dbReference type="EMBL" id="MU806742">
    <property type="protein sequence ID" value="KAJ3833233.1"/>
    <property type="molecule type" value="Genomic_DNA"/>
</dbReference>
<evidence type="ECO:0000313" key="3">
    <source>
        <dbReference type="EMBL" id="KAJ3833233.1"/>
    </source>
</evidence>
<keyword evidence="4" id="KW-1185">Reference proteome</keyword>
<evidence type="ECO:0000313" key="4">
    <source>
        <dbReference type="Proteomes" id="UP001163846"/>
    </source>
</evidence>
<feature type="compositionally biased region" description="Polar residues" evidence="1">
    <location>
        <begin position="309"/>
        <end position="321"/>
    </location>
</feature>
<sequence length="397" mass="43045">MADAKIAMSRALGAAFLNHQVEQLEKSIGNPHGSSSGNWRERASKYGSGNTNSPHQTIPKRSNRAVTPKRDGDLQSLFKDRDSPKSDQGNKRRSHEPQEKDADVIIVDASVLIHALNHLKKWCKHGREEVVIVPLEALNTLDLLKKGTNSLAQRARAASRILEAQVGNNPRIRVQRDEAFILWDSIDFQLGSDSPDTKNTPQTCPEWVRRTICCARWEVENASSSTSPGGAKPKIVLAVCTTVTASPLSSTTKLPDADGNAAALLTPVPLPAPTHHAHANKHEPRTLGSHVSQWAAKAGISVLDLKPGTPSSQSTLKSNGYSGVPGNFRNSSEGEDRPKRMQSHKGGRRAPTSEADKLKGGLVERSPAVLAMMEMVQRPDSKAVRVLARGEKLDPDT</sequence>
<gene>
    <name evidence="3" type="ORF">F5878DRAFT_417713</name>
</gene>